<reference evidence="3" key="1">
    <citation type="submission" date="2025-08" db="UniProtKB">
        <authorList>
            <consortium name="RefSeq"/>
        </authorList>
    </citation>
    <scope>IDENTIFICATION</scope>
    <source>
        <tissue evidence="3">Leukocyte</tissue>
    </source>
</reference>
<dbReference type="CDD" id="cd11741">
    <property type="entry name" value="TIN2_TBM"/>
    <property type="match status" value="1"/>
</dbReference>
<sequence>MGTPPGAGPATLRFAAAACWQVVRGRCVEHFPRVLEFLRSLRDAAPGLVRYRHHERLCMGLKAKVVVELILQGRPWTQVLSTLNHHFPESRPVVRDPKATNQDLRKIWEAQETFCQQVKRLSETPVDLASNLQELEQEYGESFLVAMEKLFFEYMCQLEKALPTLQAQQLQDVLSWLQPGISITSSLTLTQYGVDMGWPLSESPVSDPVKMIRQPTEQTPSQTPPQQRKLKLALRDHSPLRKAKPGPQGPASRKHPEPLAGHHFNLAPLGRRRIQSQWTSTKGGHKERPTVMLFPFRNLASPTQVISKSESREEHWIHSAGAGGTRAASSGKSKSPSQILGGRALEENPVDLSSSEQKENCSDCSMDPLGLSLSSPRAKKPMCSPSLCSSVITIGDLVLDSDEEENSQREGKVSRKEKPRENKTEIHVLQNRRVQRMVSDDRISLLPSLQESLENYQKTKFDTLIPTFCDFTSGPSALPAPSHNHTDSSRPL</sequence>
<evidence type="ECO:0000259" key="2">
    <source>
        <dbReference type="Pfam" id="PF14973"/>
    </source>
</evidence>
<organism evidence="3">
    <name type="scientific">Castor canadensis</name>
    <name type="common">American beaver</name>
    <dbReference type="NCBI Taxonomy" id="51338"/>
    <lineage>
        <taxon>Eukaryota</taxon>
        <taxon>Metazoa</taxon>
        <taxon>Chordata</taxon>
        <taxon>Craniata</taxon>
        <taxon>Vertebrata</taxon>
        <taxon>Euteleostomi</taxon>
        <taxon>Mammalia</taxon>
        <taxon>Eutheria</taxon>
        <taxon>Euarchontoglires</taxon>
        <taxon>Glires</taxon>
        <taxon>Rodentia</taxon>
        <taxon>Castorimorpha</taxon>
        <taxon>Castoridae</taxon>
        <taxon>Castor</taxon>
    </lineage>
</organism>
<dbReference type="CTD" id="26277"/>
<dbReference type="InterPro" id="IPR029400">
    <property type="entry name" value="TINF2_N"/>
</dbReference>
<dbReference type="GO" id="GO:1904356">
    <property type="term" value="P:regulation of telomere maintenance via telomere lengthening"/>
    <property type="evidence" value="ECO:0007669"/>
    <property type="project" value="TreeGrafter"/>
</dbReference>
<feature type="compositionally biased region" description="Low complexity" evidence="1">
    <location>
        <begin position="325"/>
        <end position="335"/>
    </location>
</feature>
<feature type="region of interest" description="Disordered" evidence="1">
    <location>
        <begin position="402"/>
        <end position="425"/>
    </location>
</feature>
<feature type="region of interest" description="Disordered" evidence="1">
    <location>
        <begin position="308"/>
        <end position="361"/>
    </location>
</feature>
<dbReference type="Pfam" id="PF14973">
    <property type="entry name" value="TINF2_N"/>
    <property type="match status" value="1"/>
</dbReference>
<name>A0A8B7UGU2_CASCN</name>
<feature type="compositionally biased region" description="Basic and acidic residues" evidence="1">
    <location>
        <begin position="406"/>
        <end position="425"/>
    </location>
</feature>
<accession>A0A8B7UGU2</accession>
<protein>
    <submittedName>
        <fullName evidence="3">TERF1-interacting nuclear factor 2 isoform X1</fullName>
    </submittedName>
</protein>
<proteinExistence type="predicted"/>
<dbReference type="PANTHER" id="PTHR15512:SF0">
    <property type="entry name" value="TERF1-INTERACTING NUCLEAR FACTOR 2"/>
    <property type="match status" value="1"/>
</dbReference>
<dbReference type="GO" id="GO:0016233">
    <property type="term" value="P:telomere capping"/>
    <property type="evidence" value="ECO:0007669"/>
    <property type="project" value="InterPro"/>
</dbReference>
<dbReference type="KEGG" id="ccan:109685856"/>
<dbReference type="InterPro" id="IPR039098">
    <property type="entry name" value="TINF2"/>
</dbReference>
<feature type="domain" description="TERF1-interacting nuclear factor 2 N-terminal" evidence="2">
    <location>
        <begin position="20"/>
        <end position="169"/>
    </location>
</feature>
<feature type="region of interest" description="Disordered" evidence="1">
    <location>
        <begin position="235"/>
        <end position="265"/>
    </location>
</feature>
<dbReference type="GO" id="GO:0070187">
    <property type="term" value="C:shelterin complex"/>
    <property type="evidence" value="ECO:0007669"/>
    <property type="project" value="InterPro"/>
</dbReference>
<evidence type="ECO:0000313" key="3">
    <source>
        <dbReference type="RefSeq" id="XP_020018507.1"/>
    </source>
</evidence>
<dbReference type="CDD" id="cd11657">
    <property type="entry name" value="TIN2_N"/>
    <property type="match status" value="1"/>
</dbReference>
<dbReference type="AlphaFoldDB" id="A0A8B7UGU2"/>
<dbReference type="PANTHER" id="PTHR15512">
    <property type="entry name" value="TERF1-INTERACTING NUCLEAR FACTOR 2"/>
    <property type="match status" value="1"/>
</dbReference>
<dbReference type="OrthoDB" id="9948370at2759"/>
<dbReference type="RefSeq" id="XP_020018507.1">
    <property type="nucleotide sequence ID" value="XM_020162918.1"/>
</dbReference>
<gene>
    <name evidence="3" type="primary">Tinf2</name>
</gene>
<evidence type="ECO:0000256" key="1">
    <source>
        <dbReference type="SAM" id="MobiDB-lite"/>
    </source>
</evidence>
<dbReference type="GO" id="GO:0042162">
    <property type="term" value="F:telomeric DNA binding"/>
    <property type="evidence" value="ECO:0007669"/>
    <property type="project" value="TreeGrafter"/>
</dbReference>